<proteinExistence type="inferred from homology"/>
<comment type="subcellular location">
    <subcellularLocation>
        <location evidence="2">Endoplasmic reticulum</location>
    </subcellularLocation>
    <subcellularLocation>
        <location evidence="3">Membrane</location>
    </subcellularLocation>
    <subcellularLocation>
        <location evidence="1">Mitochondrion</location>
    </subcellularLocation>
</comment>
<dbReference type="AlphaFoldDB" id="A0A8T9BJY3"/>
<dbReference type="InterPro" id="IPR052374">
    <property type="entry name" value="SERAC1"/>
</dbReference>
<evidence type="ECO:0000313" key="9">
    <source>
        <dbReference type="EMBL" id="TVY19676.1"/>
    </source>
</evidence>
<organism evidence="9 10">
    <name type="scientific">Lachnellula arida</name>
    <dbReference type="NCBI Taxonomy" id="1316785"/>
    <lineage>
        <taxon>Eukaryota</taxon>
        <taxon>Fungi</taxon>
        <taxon>Dikarya</taxon>
        <taxon>Ascomycota</taxon>
        <taxon>Pezizomycotina</taxon>
        <taxon>Leotiomycetes</taxon>
        <taxon>Helotiales</taxon>
        <taxon>Lachnaceae</taxon>
        <taxon>Lachnellula</taxon>
    </lineage>
</organism>
<dbReference type="PANTHER" id="PTHR48182:SF2">
    <property type="entry name" value="PROTEIN SERAC1"/>
    <property type="match status" value="1"/>
</dbReference>
<dbReference type="InterPro" id="IPR029058">
    <property type="entry name" value="AB_hydrolase_fold"/>
</dbReference>
<keyword evidence="5" id="KW-0256">Endoplasmic reticulum</keyword>
<reference evidence="9 10" key="1">
    <citation type="submission" date="2018-05" db="EMBL/GenBank/DDBJ databases">
        <title>Whole genome sequencing for identification of molecular markers to develop diagnostic detection tools for the regulated plant pathogen Lachnellula willkommii.</title>
        <authorList>
            <person name="Giroux E."/>
            <person name="Bilodeau G."/>
        </authorList>
    </citation>
    <scope>NUCLEOTIDE SEQUENCE [LARGE SCALE GENOMIC DNA]</scope>
    <source>
        <strain evidence="9 10">CBS 203.66</strain>
    </source>
</reference>
<evidence type="ECO:0000256" key="2">
    <source>
        <dbReference type="ARBA" id="ARBA00004240"/>
    </source>
</evidence>
<name>A0A8T9BJY3_9HELO</name>
<accession>A0A8T9BJY3</accession>
<dbReference type="Gene3D" id="3.40.50.1820">
    <property type="entry name" value="alpha/beta hydrolase"/>
    <property type="match status" value="1"/>
</dbReference>
<dbReference type="GO" id="GO:0005739">
    <property type="term" value="C:mitochondrion"/>
    <property type="evidence" value="ECO:0007669"/>
    <property type="project" value="UniProtKB-SubCell"/>
</dbReference>
<sequence length="189" mass="20767">MPTPKSSSSKTEELEYGLLRLDTEVEPSATGQPSASESCPLDIVAIHGLHGSAISTWTHDDGCMWLRDILPSRLPGSRIFSFGYPAHGTQGKEKVSINDIARNLLENFKGERYEKEDRNRPVIFICHGMGGIVLKTALVIANHPKEGYKDILESIAGIMFIDTPHRGSEATSFPLTSSNIFEKAYTSAF</sequence>
<evidence type="ECO:0000256" key="4">
    <source>
        <dbReference type="ARBA" id="ARBA00007920"/>
    </source>
</evidence>
<dbReference type="Pfam" id="PF05057">
    <property type="entry name" value="DUF676"/>
    <property type="match status" value="1"/>
</dbReference>
<dbReference type="InterPro" id="IPR007751">
    <property type="entry name" value="DUF676_lipase-like"/>
</dbReference>
<dbReference type="PANTHER" id="PTHR48182">
    <property type="entry name" value="PROTEIN SERAC1"/>
    <property type="match status" value="1"/>
</dbReference>
<comment type="caution">
    <text evidence="9">The sequence shown here is derived from an EMBL/GenBank/DDBJ whole genome shotgun (WGS) entry which is preliminary data.</text>
</comment>
<dbReference type="GO" id="GO:0016020">
    <property type="term" value="C:membrane"/>
    <property type="evidence" value="ECO:0007669"/>
    <property type="project" value="UniProtKB-SubCell"/>
</dbReference>
<comment type="similarity">
    <text evidence="4">Belongs to the putative lipase ROG1 family.</text>
</comment>
<keyword evidence="6" id="KW-0496">Mitochondrion</keyword>
<keyword evidence="10" id="KW-1185">Reference proteome</keyword>
<evidence type="ECO:0000259" key="8">
    <source>
        <dbReference type="Pfam" id="PF05057"/>
    </source>
</evidence>
<evidence type="ECO:0000256" key="7">
    <source>
        <dbReference type="ARBA" id="ARBA00023136"/>
    </source>
</evidence>
<evidence type="ECO:0000256" key="1">
    <source>
        <dbReference type="ARBA" id="ARBA00004173"/>
    </source>
</evidence>
<evidence type="ECO:0000256" key="5">
    <source>
        <dbReference type="ARBA" id="ARBA00022824"/>
    </source>
</evidence>
<feature type="domain" description="DUF676" evidence="8">
    <location>
        <begin position="43"/>
        <end position="170"/>
    </location>
</feature>
<dbReference type="GO" id="GO:0005783">
    <property type="term" value="C:endoplasmic reticulum"/>
    <property type="evidence" value="ECO:0007669"/>
    <property type="project" value="UniProtKB-SubCell"/>
</dbReference>
<dbReference type="OrthoDB" id="5086500at2759"/>
<evidence type="ECO:0000313" key="10">
    <source>
        <dbReference type="Proteomes" id="UP000469559"/>
    </source>
</evidence>
<protein>
    <submittedName>
        <fullName evidence="9">Protein SERAC1</fullName>
    </submittedName>
</protein>
<keyword evidence="7" id="KW-0472">Membrane</keyword>
<gene>
    <name evidence="9" type="primary">SERAC1</name>
    <name evidence="9" type="ORF">LARI1_G003169</name>
</gene>
<dbReference type="EMBL" id="QGMF01000094">
    <property type="protein sequence ID" value="TVY19676.1"/>
    <property type="molecule type" value="Genomic_DNA"/>
</dbReference>
<dbReference type="SUPFAM" id="SSF53474">
    <property type="entry name" value="alpha/beta-Hydrolases"/>
    <property type="match status" value="1"/>
</dbReference>
<dbReference type="Proteomes" id="UP000469559">
    <property type="component" value="Unassembled WGS sequence"/>
</dbReference>
<evidence type="ECO:0000256" key="3">
    <source>
        <dbReference type="ARBA" id="ARBA00004370"/>
    </source>
</evidence>
<evidence type="ECO:0000256" key="6">
    <source>
        <dbReference type="ARBA" id="ARBA00023128"/>
    </source>
</evidence>